<dbReference type="GO" id="GO:0008270">
    <property type="term" value="F:zinc ion binding"/>
    <property type="evidence" value="ECO:0007669"/>
    <property type="project" value="UniProtKB-KW"/>
</dbReference>
<evidence type="ECO:0000256" key="3">
    <source>
        <dbReference type="ARBA" id="ARBA00022679"/>
    </source>
</evidence>
<dbReference type="OrthoDB" id="1431934at2759"/>
<feature type="domain" description="RING-type" evidence="10">
    <location>
        <begin position="85"/>
        <end position="310"/>
    </location>
</feature>
<keyword evidence="12" id="KW-1185">Reference proteome</keyword>
<proteinExistence type="predicted"/>
<protein>
    <recommendedName>
        <fullName evidence="2">RBR-type E3 ubiquitin transferase</fullName>
        <ecNumber evidence="2">2.3.2.31</ecNumber>
    </recommendedName>
</protein>
<keyword evidence="6" id="KW-0863">Zinc-finger</keyword>
<dbReference type="PANTHER" id="PTHR11685">
    <property type="entry name" value="RBR FAMILY RING FINGER AND IBR DOMAIN-CONTAINING"/>
    <property type="match status" value="1"/>
</dbReference>
<evidence type="ECO:0000259" key="10">
    <source>
        <dbReference type="PROSITE" id="PS51873"/>
    </source>
</evidence>
<organism evidence="11 12">
    <name type="scientific">Ophiobolus disseminans</name>
    <dbReference type="NCBI Taxonomy" id="1469910"/>
    <lineage>
        <taxon>Eukaryota</taxon>
        <taxon>Fungi</taxon>
        <taxon>Dikarya</taxon>
        <taxon>Ascomycota</taxon>
        <taxon>Pezizomycotina</taxon>
        <taxon>Dothideomycetes</taxon>
        <taxon>Pleosporomycetidae</taxon>
        <taxon>Pleosporales</taxon>
        <taxon>Pleosporineae</taxon>
        <taxon>Phaeosphaeriaceae</taxon>
        <taxon>Ophiobolus</taxon>
    </lineage>
</organism>
<dbReference type="PROSITE" id="PS00518">
    <property type="entry name" value="ZF_RING_1"/>
    <property type="match status" value="1"/>
</dbReference>
<dbReference type="CDD" id="cd20335">
    <property type="entry name" value="BRcat_RBR"/>
    <property type="match status" value="1"/>
</dbReference>
<evidence type="ECO:0000256" key="4">
    <source>
        <dbReference type="ARBA" id="ARBA00022723"/>
    </source>
</evidence>
<evidence type="ECO:0000256" key="8">
    <source>
        <dbReference type="ARBA" id="ARBA00022833"/>
    </source>
</evidence>
<dbReference type="SUPFAM" id="SSF57850">
    <property type="entry name" value="RING/U-box"/>
    <property type="match status" value="1"/>
</dbReference>
<dbReference type="EC" id="2.3.2.31" evidence="2"/>
<dbReference type="InterPro" id="IPR044066">
    <property type="entry name" value="TRIAD_supradom"/>
</dbReference>
<keyword evidence="5" id="KW-0677">Repeat</keyword>
<dbReference type="GO" id="GO:0061630">
    <property type="term" value="F:ubiquitin protein ligase activity"/>
    <property type="evidence" value="ECO:0007669"/>
    <property type="project" value="UniProtKB-EC"/>
</dbReference>
<dbReference type="PROSITE" id="PS51873">
    <property type="entry name" value="TRIAD"/>
    <property type="match status" value="1"/>
</dbReference>
<dbReference type="EMBL" id="MU006231">
    <property type="protein sequence ID" value="KAF2823698.1"/>
    <property type="molecule type" value="Genomic_DNA"/>
</dbReference>
<dbReference type="Gene3D" id="1.20.120.1750">
    <property type="match status" value="1"/>
</dbReference>
<keyword evidence="4" id="KW-0479">Metal-binding</keyword>
<evidence type="ECO:0000256" key="7">
    <source>
        <dbReference type="ARBA" id="ARBA00022786"/>
    </source>
</evidence>
<dbReference type="Pfam" id="PF01485">
    <property type="entry name" value="IBR"/>
    <property type="match status" value="1"/>
</dbReference>
<sequence>MAPSTRARKQPVRRVIHDPPPARGSRHNPFVLEETPEPVEEVQAPPASSRKPKRGPVPHIKAAAIFKPKAQAQAKAQPKMKLPLTKRECSICATTKSVSHSFRLSAKSEVCKHFQDVCGLCIQKMLKTKIADRKLSEPDLACPLPKCDHGLDTVMLKQACINKELVGQYEQALVKHHLSANPNYIVCLSSTCGAYFSIEDCQGDSRRKRTTKHKAACPHCEYALCLTCNRPWHGNTGCDKAKQKEDADSVEEIKTMGAKPCPKCGLNIDKEGGCDHMTCSACRHNFCWECLVPYQDPVQHAPGCTHGRRDVAVDPRNWVQDNMTDAQINNLIAQAHGPHGRPAARPLPAVMAGVPNAIPNGMLGIQGQAQLAPGAPWFPPAGGFGFGWNVFNGMFGGGAGGG</sequence>
<accession>A0A6A6ZSD3</accession>
<name>A0A6A6ZSD3_9PLEO</name>
<feature type="region of interest" description="Disordered" evidence="9">
    <location>
        <begin position="1"/>
        <end position="57"/>
    </location>
</feature>
<evidence type="ECO:0000313" key="12">
    <source>
        <dbReference type="Proteomes" id="UP000799424"/>
    </source>
</evidence>
<gene>
    <name evidence="11" type="ORF">CC86DRAFT_384256</name>
</gene>
<evidence type="ECO:0000256" key="9">
    <source>
        <dbReference type="SAM" id="MobiDB-lite"/>
    </source>
</evidence>
<dbReference type="InterPro" id="IPR013083">
    <property type="entry name" value="Znf_RING/FYVE/PHD"/>
</dbReference>
<evidence type="ECO:0000313" key="11">
    <source>
        <dbReference type="EMBL" id="KAF2823698.1"/>
    </source>
</evidence>
<dbReference type="InterPro" id="IPR002867">
    <property type="entry name" value="IBR_dom"/>
</dbReference>
<dbReference type="Gene3D" id="3.30.40.10">
    <property type="entry name" value="Zinc/RING finger domain, C3HC4 (zinc finger)"/>
    <property type="match status" value="1"/>
</dbReference>
<evidence type="ECO:0000256" key="2">
    <source>
        <dbReference type="ARBA" id="ARBA00012251"/>
    </source>
</evidence>
<dbReference type="CDD" id="cd20336">
    <property type="entry name" value="Rcat_RBR"/>
    <property type="match status" value="1"/>
</dbReference>
<dbReference type="AlphaFoldDB" id="A0A6A6ZSD3"/>
<dbReference type="Pfam" id="PF22191">
    <property type="entry name" value="IBR_1"/>
    <property type="match status" value="1"/>
</dbReference>
<feature type="compositionally biased region" description="Basic residues" evidence="9">
    <location>
        <begin position="1"/>
        <end position="14"/>
    </location>
</feature>
<comment type="catalytic activity">
    <reaction evidence="1">
        <text>[E2 ubiquitin-conjugating enzyme]-S-ubiquitinyl-L-cysteine + [acceptor protein]-L-lysine = [E2 ubiquitin-conjugating enzyme]-L-cysteine + [acceptor protein]-N(6)-ubiquitinyl-L-lysine.</text>
        <dbReference type="EC" id="2.3.2.31"/>
    </reaction>
</comment>
<evidence type="ECO:0000256" key="6">
    <source>
        <dbReference type="ARBA" id="ARBA00022771"/>
    </source>
</evidence>
<keyword evidence="8" id="KW-0862">Zinc</keyword>
<dbReference type="InterPro" id="IPR017907">
    <property type="entry name" value="Znf_RING_CS"/>
</dbReference>
<evidence type="ECO:0000256" key="1">
    <source>
        <dbReference type="ARBA" id="ARBA00001798"/>
    </source>
</evidence>
<keyword evidence="7" id="KW-0833">Ubl conjugation pathway</keyword>
<evidence type="ECO:0000256" key="5">
    <source>
        <dbReference type="ARBA" id="ARBA00022737"/>
    </source>
</evidence>
<dbReference type="InterPro" id="IPR031127">
    <property type="entry name" value="E3_UB_ligase_RBR"/>
</dbReference>
<keyword evidence="3" id="KW-0808">Transferase</keyword>
<dbReference type="Proteomes" id="UP000799424">
    <property type="component" value="Unassembled WGS sequence"/>
</dbReference>
<dbReference type="GO" id="GO:0016567">
    <property type="term" value="P:protein ubiquitination"/>
    <property type="evidence" value="ECO:0007669"/>
    <property type="project" value="InterPro"/>
</dbReference>
<reference evidence="11" key="1">
    <citation type="journal article" date="2020" name="Stud. Mycol.">
        <title>101 Dothideomycetes genomes: a test case for predicting lifestyles and emergence of pathogens.</title>
        <authorList>
            <person name="Haridas S."/>
            <person name="Albert R."/>
            <person name="Binder M."/>
            <person name="Bloem J."/>
            <person name="Labutti K."/>
            <person name="Salamov A."/>
            <person name="Andreopoulos B."/>
            <person name="Baker S."/>
            <person name="Barry K."/>
            <person name="Bills G."/>
            <person name="Bluhm B."/>
            <person name="Cannon C."/>
            <person name="Castanera R."/>
            <person name="Culley D."/>
            <person name="Daum C."/>
            <person name="Ezra D."/>
            <person name="Gonzalez J."/>
            <person name="Henrissat B."/>
            <person name="Kuo A."/>
            <person name="Liang C."/>
            <person name="Lipzen A."/>
            <person name="Lutzoni F."/>
            <person name="Magnuson J."/>
            <person name="Mondo S."/>
            <person name="Nolan M."/>
            <person name="Ohm R."/>
            <person name="Pangilinan J."/>
            <person name="Park H.-J."/>
            <person name="Ramirez L."/>
            <person name="Alfaro M."/>
            <person name="Sun H."/>
            <person name="Tritt A."/>
            <person name="Yoshinaga Y."/>
            <person name="Zwiers L.-H."/>
            <person name="Turgeon B."/>
            <person name="Goodwin S."/>
            <person name="Spatafora J."/>
            <person name="Crous P."/>
            <person name="Grigoriev I."/>
        </authorList>
    </citation>
    <scope>NUCLEOTIDE SEQUENCE</scope>
    <source>
        <strain evidence="11">CBS 113818</strain>
    </source>
</reference>
<dbReference type="SMART" id="SM00647">
    <property type="entry name" value="IBR"/>
    <property type="match status" value="2"/>
</dbReference>